<dbReference type="GO" id="GO:0015074">
    <property type="term" value="P:DNA integration"/>
    <property type="evidence" value="ECO:0007669"/>
    <property type="project" value="InterPro"/>
</dbReference>
<dbReference type="InterPro" id="IPR001584">
    <property type="entry name" value="Integrase_cat-core"/>
</dbReference>
<dbReference type="Gene3D" id="3.30.420.10">
    <property type="entry name" value="Ribonuclease H-like superfamily/Ribonuclease H"/>
    <property type="match status" value="1"/>
</dbReference>
<dbReference type="InterPro" id="IPR012337">
    <property type="entry name" value="RNaseH-like_sf"/>
</dbReference>
<dbReference type="Pfam" id="PF13276">
    <property type="entry name" value="HTH_21"/>
    <property type="match status" value="1"/>
</dbReference>
<dbReference type="NCBIfam" id="NF033516">
    <property type="entry name" value="transpos_IS3"/>
    <property type="match status" value="1"/>
</dbReference>
<organism evidence="3 4">
    <name type="scientific">Candidatus Methylomirabilis tolerans</name>
    <dbReference type="NCBI Taxonomy" id="3123416"/>
    <lineage>
        <taxon>Bacteria</taxon>
        <taxon>Candidatus Methylomirabilota</taxon>
        <taxon>Candidatus Methylomirabilia</taxon>
        <taxon>Candidatus Methylomirabilales</taxon>
        <taxon>Candidatus Methylomirabilaceae</taxon>
        <taxon>Candidatus Methylomirabilis</taxon>
    </lineage>
</organism>
<dbReference type="Pfam" id="PF00665">
    <property type="entry name" value="rve"/>
    <property type="match status" value="1"/>
</dbReference>
<dbReference type="PANTHER" id="PTHR46889:SF4">
    <property type="entry name" value="TRANSPOSASE INSO FOR INSERTION SEQUENCE ELEMENT IS911B-RELATED"/>
    <property type="match status" value="1"/>
</dbReference>
<feature type="domain" description="Integrase catalytic" evidence="2">
    <location>
        <begin position="222"/>
        <end position="385"/>
    </location>
</feature>
<evidence type="ECO:0000259" key="2">
    <source>
        <dbReference type="PROSITE" id="PS50994"/>
    </source>
</evidence>
<protein>
    <submittedName>
        <fullName evidence="3">IS3 family transposase</fullName>
    </submittedName>
</protein>
<dbReference type="PROSITE" id="PS50994">
    <property type="entry name" value="INTEGRASE"/>
    <property type="match status" value="1"/>
</dbReference>
<proteinExistence type="predicted"/>
<dbReference type="PANTHER" id="PTHR46889">
    <property type="entry name" value="TRANSPOSASE INSF FOR INSERTION SEQUENCE IS3B-RELATED"/>
    <property type="match status" value="1"/>
</dbReference>
<dbReference type="GO" id="GO:0003677">
    <property type="term" value="F:DNA binding"/>
    <property type="evidence" value="ECO:0007669"/>
    <property type="project" value="InterPro"/>
</dbReference>
<gene>
    <name evidence="3" type="ORF">K8G79_02000</name>
</gene>
<dbReference type="GO" id="GO:0006313">
    <property type="term" value="P:DNA transposition"/>
    <property type="evidence" value="ECO:0007669"/>
    <property type="project" value="InterPro"/>
</dbReference>
<keyword evidence="1" id="KW-0175">Coiled coil</keyword>
<dbReference type="Gene3D" id="1.10.10.60">
    <property type="entry name" value="Homeodomain-like"/>
    <property type="match status" value="1"/>
</dbReference>
<dbReference type="InterPro" id="IPR025948">
    <property type="entry name" value="HTH-like_dom"/>
</dbReference>
<name>A0AAJ1AFZ0_9BACT</name>
<dbReference type="AlphaFoldDB" id="A0AAJ1AFZ0"/>
<dbReference type="SUPFAM" id="SSF53098">
    <property type="entry name" value="Ribonuclease H-like"/>
    <property type="match status" value="1"/>
</dbReference>
<accession>A0AAJ1AFZ0</accession>
<dbReference type="Proteomes" id="UP001197609">
    <property type="component" value="Unassembled WGS sequence"/>
</dbReference>
<dbReference type="InterPro" id="IPR002514">
    <property type="entry name" value="Transposase_8"/>
</dbReference>
<dbReference type="InterPro" id="IPR050900">
    <property type="entry name" value="Transposase_IS3/IS150/IS904"/>
</dbReference>
<dbReference type="InterPro" id="IPR009057">
    <property type="entry name" value="Homeodomain-like_sf"/>
</dbReference>
<dbReference type="Pfam" id="PF01527">
    <property type="entry name" value="HTH_Tnp_1"/>
    <property type="match status" value="1"/>
</dbReference>
<reference evidence="3 4" key="1">
    <citation type="journal article" date="2021" name="bioRxiv">
        <title>Unraveling nitrogen, sulfur and carbon metabolic pathways and microbial community transcriptional responses to substrate deprivation and toxicity stresses in a bioreactor mimicking anoxic brackish coastal sediment conditions.</title>
        <authorList>
            <person name="Martins P.D."/>
            <person name="Echeveste M.J."/>
            <person name="Arshad A."/>
            <person name="Kurth J."/>
            <person name="Ouboter H."/>
            <person name="Jetten M.S.M."/>
            <person name="Welte C.U."/>
        </authorList>
    </citation>
    <scope>NUCLEOTIDE SEQUENCE [LARGE SCALE GENOMIC DNA]</scope>
    <source>
        <strain evidence="3">MAG_38</strain>
    </source>
</reference>
<dbReference type="GO" id="GO:0004803">
    <property type="term" value="F:transposase activity"/>
    <property type="evidence" value="ECO:0007669"/>
    <property type="project" value="InterPro"/>
</dbReference>
<dbReference type="InterPro" id="IPR036397">
    <property type="entry name" value="RNaseH_sf"/>
</dbReference>
<evidence type="ECO:0000256" key="1">
    <source>
        <dbReference type="SAM" id="Coils"/>
    </source>
</evidence>
<dbReference type="SUPFAM" id="SSF46689">
    <property type="entry name" value="Homeodomain-like"/>
    <property type="match status" value="1"/>
</dbReference>
<evidence type="ECO:0000313" key="4">
    <source>
        <dbReference type="Proteomes" id="UP001197609"/>
    </source>
</evidence>
<evidence type="ECO:0000313" key="3">
    <source>
        <dbReference type="EMBL" id="MBZ0158915.1"/>
    </source>
</evidence>
<dbReference type="EMBL" id="JAIOIU010000026">
    <property type="protein sequence ID" value="MBZ0158915.1"/>
    <property type="molecule type" value="Genomic_DNA"/>
</dbReference>
<dbReference type="Pfam" id="PF13333">
    <property type="entry name" value="rve_2"/>
    <property type="match status" value="1"/>
</dbReference>
<dbReference type="InterPro" id="IPR048020">
    <property type="entry name" value="Transpos_IS3"/>
</dbReference>
<feature type="coiled-coil region" evidence="1">
    <location>
        <begin position="64"/>
        <end position="91"/>
    </location>
</feature>
<sequence length="391" mass="45098">MKGIPQGRYTKEFREEAVKLVTEGNMTIPAAARRLSLPPSTLGNWLRASKSGKLSEIGKSQRPLTEIEMELARTKRELVEVKMERDILKKAAAYFGERVAARYAVMQAMRRHYPVSLMSRVLEVSASGYYAWRERPPSDRTQENARLEVEITAAHTRTRQTYGPERLQRELAEHGVHAGVCRIKRLRKKLGIRCKQTKKFTVTTDSRHTLPVAENLLDQQFEAVTPNHVWVSDITYIPTDEGWLYLAGHKDLFTGEIVGYAMGERITKNLVSQSLCRAVTSKRPQRGLIHHSDRGSQYCAYEYQALLGQFEMQASMSRKGNCYDNAPMESFWGTLKQELIHHRRYRTRQEASQDITEYIEVFYNRQRRQARLGFLSPAVYAQQYYAEQLVA</sequence>
<comment type="caution">
    <text evidence="3">The sequence shown here is derived from an EMBL/GenBank/DDBJ whole genome shotgun (WGS) entry which is preliminary data.</text>
</comment>